<feature type="non-terminal residue" evidence="1">
    <location>
        <position position="1"/>
    </location>
</feature>
<organism evidence="1 2">
    <name type="scientific">Pristionchus mayeri</name>
    <dbReference type="NCBI Taxonomy" id="1317129"/>
    <lineage>
        <taxon>Eukaryota</taxon>
        <taxon>Metazoa</taxon>
        <taxon>Ecdysozoa</taxon>
        <taxon>Nematoda</taxon>
        <taxon>Chromadorea</taxon>
        <taxon>Rhabditida</taxon>
        <taxon>Rhabditina</taxon>
        <taxon>Diplogasteromorpha</taxon>
        <taxon>Diplogasteroidea</taxon>
        <taxon>Neodiplogasteridae</taxon>
        <taxon>Pristionchus</taxon>
    </lineage>
</organism>
<evidence type="ECO:0000313" key="1">
    <source>
        <dbReference type="EMBL" id="GMR48777.1"/>
    </source>
</evidence>
<keyword evidence="2" id="KW-1185">Reference proteome</keyword>
<dbReference type="Proteomes" id="UP001328107">
    <property type="component" value="Unassembled WGS sequence"/>
</dbReference>
<dbReference type="EMBL" id="BTRK01000004">
    <property type="protein sequence ID" value="GMR48777.1"/>
    <property type="molecule type" value="Genomic_DNA"/>
</dbReference>
<evidence type="ECO:0000313" key="2">
    <source>
        <dbReference type="Proteomes" id="UP001328107"/>
    </source>
</evidence>
<name>A0AAN5I1T3_9BILA</name>
<comment type="caution">
    <text evidence="1">The sequence shown here is derived from an EMBL/GenBank/DDBJ whole genome shotgun (WGS) entry which is preliminary data.</text>
</comment>
<protein>
    <submittedName>
        <fullName evidence="1">Uncharacterized protein</fullName>
    </submittedName>
</protein>
<proteinExistence type="predicted"/>
<reference evidence="2" key="1">
    <citation type="submission" date="2022-10" db="EMBL/GenBank/DDBJ databases">
        <title>Genome assembly of Pristionchus species.</title>
        <authorList>
            <person name="Yoshida K."/>
            <person name="Sommer R.J."/>
        </authorList>
    </citation>
    <scope>NUCLEOTIDE SEQUENCE [LARGE SCALE GENOMIC DNA]</scope>
    <source>
        <strain evidence="2">RS5460</strain>
    </source>
</reference>
<sequence length="114" mass="12604">VDHHSSTRATRDVLRLVRLQSYLNGAVAGDEGHHDVVARIGDTREQSAAPIVYSDVTLVDVMDGSVECNGEDDGHARSDAQTTNLEVRLLRQMQLVQRTEILEQAETLKHVNVC</sequence>
<gene>
    <name evidence="1" type="ORF">PMAYCL1PPCAC_18972</name>
</gene>
<dbReference type="AlphaFoldDB" id="A0AAN5I1T3"/>
<accession>A0AAN5I1T3</accession>